<feature type="active site" evidence="6">
    <location>
        <position position="49"/>
    </location>
</feature>
<protein>
    <recommendedName>
        <fullName evidence="4 7">Signal peptidase I</fullName>
        <ecNumber evidence="3 7">3.4.21.89</ecNumber>
    </recommendedName>
</protein>
<dbReference type="InterPro" id="IPR000223">
    <property type="entry name" value="Pept_S26A_signal_pept_1"/>
</dbReference>
<dbReference type="AlphaFoldDB" id="A0A6M1SHU7"/>
<keyword evidence="7" id="KW-0472">Membrane</keyword>
<evidence type="ECO:0000256" key="1">
    <source>
        <dbReference type="ARBA" id="ARBA00000677"/>
    </source>
</evidence>
<reference evidence="9 10" key="1">
    <citation type="submission" date="2020-02" db="EMBL/GenBank/DDBJ databases">
        <authorList>
            <person name="Khan S.A."/>
            <person name="Jeon C.O."/>
            <person name="Chun B.H."/>
        </authorList>
    </citation>
    <scope>NUCLEOTIDE SEQUENCE [LARGE SCALE GENOMIC DNA]</scope>
    <source>
        <strain evidence="9 10">H239</strain>
    </source>
</reference>
<evidence type="ECO:0000256" key="3">
    <source>
        <dbReference type="ARBA" id="ARBA00013208"/>
    </source>
</evidence>
<dbReference type="InterPro" id="IPR019757">
    <property type="entry name" value="Pept_S26A_signal_pept_1_Lys-AS"/>
</dbReference>
<comment type="caution">
    <text evidence="9">The sequence shown here is derived from an EMBL/GenBank/DDBJ whole genome shotgun (WGS) entry which is preliminary data.</text>
</comment>
<dbReference type="GO" id="GO:0009003">
    <property type="term" value="F:signal peptidase activity"/>
    <property type="evidence" value="ECO:0007669"/>
    <property type="project" value="UniProtKB-EC"/>
</dbReference>
<evidence type="ECO:0000256" key="4">
    <source>
        <dbReference type="ARBA" id="ARBA00019232"/>
    </source>
</evidence>
<dbReference type="GO" id="GO:0016020">
    <property type="term" value="C:membrane"/>
    <property type="evidence" value="ECO:0007669"/>
    <property type="project" value="UniProtKB-SubCell"/>
</dbReference>
<gene>
    <name evidence="9" type="primary">lepB</name>
    <name evidence="9" type="ORF">G5575_16550</name>
</gene>
<dbReference type="PANTHER" id="PTHR43390:SF1">
    <property type="entry name" value="CHLOROPLAST PROCESSING PEPTIDASE"/>
    <property type="match status" value="1"/>
</dbReference>
<organism evidence="9 10">
    <name type="scientific">Devosia aurantiaca</name>
    <dbReference type="NCBI Taxonomy" id="2714858"/>
    <lineage>
        <taxon>Bacteria</taxon>
        <taxon>Pseudomonadati</taxon>
        <taxon>Pseudomonadota</taxon>
        <taxon>Alphaproteobacteria</taxon>
        <taxon>Hyphomicrobiales</taxon>
        <taxon>Devosiaceae</taxon>
        <taxon>Devosia</taxon>
    </lineage>
</organism>
<dbReference type="EC" id="3.4.21.89" evidence="3 7"/>
<evidence type="ECO:0000313" key="9">
    <source>
        <dbReference type="EMBL" id="NGP19037.1"/>
    </source>
</evidence>
<keyword evidence="5 7" id="KW-0378">Hydrolase</keyword>
<dbReference type="InterPro" id="IPR019533">
    <property type="entry name" value="Peptidase_S26"/>
</dbReference>
<dbReference type="NCBIfam" id="TIGR02227">
    <property type="entry name" value="sigpep_I_bact"/>
    <property type="match status" value="1"/>
</dbReference>
<dbReference type="Gene3D" id="2.10.109.10">
    <property type="entry name" value="Umud Fragment, subunit A"/>
    <property type="match status" value="1"/>
</dbReference>
<dbReference type="PANTHER" id="PTHR43390">
    <property type="entry name" value="SIGNAL PEPTIDASE I"/>
    <property type="match status" value="1"/>
</dbReference>
<dbReference type="Pfam" id="PF10502">
    <property type="entry name" value="Peptidase_S26"/>
    <property type="match status" value="1"/>
</dbReference>
<comment type="subcellular location">
    <subcellularLocation>
        <location evidence="7">Membrane</location>
        <topology evidence="7">Single-pass type II membrane protein</topology>
    </subcellularLocation>
</comment>
<feature type="domain" description="Peptidase S26" evidence="8">
    <location>
        <begin position="19"/>
        <end position="235"/>
    </location>
</feature>
<feature type="transmembrane region" description="Helical" evidence="7">
    <location>
        <begin position="21"/>
        <end position="40"/>
    </location>
</feature>
<keyword evidence="10" id="KW-1185">Reference proteome</keyword>
<dbReference type="PROSITE" id="PS00760">
    <property type="entry name" value="SPASE_I_2"/>
    <property type="match status" value="1"/>
</dbReference>
<proteinExistence type="inferred from homology"/>
<dbReference type="GO" id="GO:0004252">
    <property type="term" value="F:serine-type endopeptidase activity"/>
    <property type="evidence" value="ECO:0007669"/>
    <property type="project" value="InterPro"/>
</dbReference>
<evidence type="ECO:0000256" key="6">
    <source>
        <dbReference type="PIRSR" id="PIRSR600223-1"/>
    </source>
</evidence>
<dbReference type="InterPro" id="IPR036286">
    <property type="entry name" value="LexA/Signal_pep-like_sf"/>
</dbReference>
<keyword evidence="7" id="KW-1133">Transmembrane helix</keyword>
<comment type="catalytic activity">
    <reaction evidence="1 7">
        <text>Cleavage of hydrophobic, N-terminal signal or leader sequences from secreted and periplasmic proteins.</text>
        <dbReference type="EC" id="3.4.21.89"/>
    </reaction>
</comment>
<dbReference type="PRINTS" id="PR00727">
    <property type="entry name" value="LEADERPTASE"/>
</dbReference>
<keyword evidence="7" id="KW-0645">Protease</keyword>
<dbReference type="InterPro" id="IPR019758">
    <property type="entry name" value="Pept_S26A_signal_pept_1_CS"/>
</dbReference>
<reference evidence="9 10" key="2">
    <citation type="submission" date="2020-03" db="EMBL/GenBank/DDBJ databases">
        <title>Devosia chinhatensis sp. nov., isolated from a hexachlorocyclohexane (HCH) dump site in India.</title>
        <authorList>
            <person name="Kumar M."/>
            <person name="Lal R."/>
        </authorList>
    </citation>
    <scope>NUCLEOTIDE SEQUENCE [LARGE SCALE GENOMIC DNA]</scope>
    <source>
        <strain evidence="9 10">H239</strain>
    </source>
</reference>
<dbReference type="RefSeq" id="WP_164535285.1">
    <property type="nucleotide sequence ID" value="NZ_JAALFG010000004.1"/>
</dbReference>
<evidence type="ECO:0000256" key="2">
    <source>
        <dbReference type="ARBA" id="ARBA00009370"/>
    </source>
</evidence>
<name>A0A6M1SHU7_9HYPH</name>
<dbReference type="GO" id="GO:0006465">
    <property type="term" value="P:signal peptide processing"/>
    <property type="evidence" value="ECO:0007669"/>
    <property type="project" value="InterPro"/>
</dbReference>
<dbReference type="Proteomes" id="UP000474802">
    <property type="component" value="Unassembled WGS sequence"/>
</dbReference>
<dbReference type="CDD" id="cd06530">
    <property type="entry name" value="S26_SPase_I"/>
    <property type="match status" value="1"/>
</dbReference>
<sequence>MTQPADKPIAKKSATNEWVETFIVVVEALLIAIFLRFFFYQPFSIPTASMQQTLMIGDYFVANKFVWGYGKHSFSLGRYGDFALLDFELPISNRIFGREPNRGDVAVFRPVPQDQEYIKRVVGLPGDRIQVTAGRLYINGTMVEREEVGKALDTDSNGDTREVTVYRETFPEGTTHIIQEIGDDLQLDNTPEYVVPAGHYFMMGDNRDRSADSRVLSQVGYVPAVNLIAKAEARFFSIKDNIAPWQIWQWPANVRWDRMFQGVSSDQPYGGTAAP</sequence>
<dbReference type="SUPFAM" id="SSF51306">
    <property type="entry name" value="LexA/Signal peptidase"/>
    <property type="match status" value="1"/>
</dbReference>
<evidence type="ECO:0000313" key="10">
    <source>
        <dbReference type="Proteomes" id="UP000474802"/>
    </source>
</evidence>
<evidence type="ECO:0000259" key="8">
    <source>
        <dbReference type="Pfam" id="PF10502"/>
    </source>
</evidence>
<dbReference type="PROSITE" id="PS00761">
    <property type="entry name" value="SPASE_I_3"/>
    <property type="match status" value="1"/>
</dbReference>
<dbReference type="EMBL" id="JAALFG010000004">
    <property type="protein sequence ID" value="NGP19037.1"/>
    <property type="molecule type" value="Genomic_DNA"/>
</dbReference>
<comment type="similarity">
    <text evidence="2 7">Belongs to the peptidase S26 family.</text>
</comment>
<evidence type="ECO:0000256" key="7">
    <source>
        <dbReference type="RuleBase" id="RU362042"/>
    </source>
</evidence>
<accession>A0A6M1SHU7</accession>
<keyword evidence="7" id="KW-0812">Transmembrane</keyword>
<feature type="active site" evidence="6">
    <location>
        <position position="119"/>
    </location>
</feature>
<evidence type="ECO:0000256" key="5">
    <source>
        <dbReference type="ARBA" id="ARBA00022801"/>
    </source>
</evidence>